<feature type="compositionally biased region" description="Polar residues" evidence="1">
    <location>
        <begin position="15"/>
        <end position="39"/>
    </location>
</feature>
<protein>
    <submittedName>
        <fullName evidence="2">Uncharacterized protein</fullName>
    </submittedName>
</protein>
<proteinExistence type="predicted"/>
<keyword evidence="3" id="KW-1185">Reference proteome</keyword>
<reference evidence="2" key="1">
    <citation type="journal article" date="2022" name="IScience">
        <title>Evolution of zygomycete secretomes and the origins of terrestrial fungal ecologies.</title>
        <authorList>
            <person name="Chang Y."/>
            <person name="Wang Y."/>
            <person name="Mondo S."/>
            <person name="Ahrendt S."/>
            <person name="Andreopoulos W."/>
            <person name="Barry K."/>
            <person name="Beard J."/>
            <person name="Benny G.L."/>
            <person name="Blankenship S."/>
            <person name="Bonito G."/>
            <person name="Cuomo C."/>
            <person name="Desiro A."/>
            <person name="Gervers K.A."/>
            <person name="Hundley H."/>
            <person name="Kuo A."/>
            <person name="LaButti K."/>
            <person name="Lang B.F."/>
            <person name="Lipzen A."/>
            <person name="O'Donnell K."/>
            <person name="Pangilinan J."/>
            <person name="Reynolds N."/>
            <person name="Sandor L."/>
            <person name="Smith M.E."/>
            <person name="Tsang A."/>
            <person name="Grigoriev I.V."/>
            <person name="Stajich J.E."/>
            <person name="Spatafora J.W."/>
        </authorList>
    </citation>
    <scope>NUCLEOTIDE SEQUENCE</scope>
    <source>
        <strain evidence="2">RSA 2281</strain>
    </source>
</reference>
<sequence length="94" mass="10778">MSLSLVFQSKGKLLNTAQRATSYTTPRSMTTFSHMSNNDPKVMEEEKKKQEKEGHKEWSEKLASESEAAVKADQDNEKSVKDLQEETKEKLKKE</sequence>
<evidence type="ECO:0000313" key="3">
    <source>
        <dbReference type="Proteomes" id="UP001209540"/>
    </source>
</evidence>
<feature type="compositionally biased region" description="Basic and acidic residues" evidence="1">
    <location>
        <begin position="41"/>
        <end position="94"/>
    </location>
</feature>
<comment type="caution">
    <text evidence="2">The sequence shown here is derived from an EMBL/GenBank/DDBJ whole genome shotgun (WGS) entry which is preliminary data.</text>
</comment>
<dbReference type="AlphaFoldDB" id="A0AAD5JXA5"/>
<dbReference type="EMBL" id="JAIXMP010000064">
    <property type="protein sequence ID" value="KAI9243998.1"/>
    <property type="molecule type" value="Genomic_DNA"/>
</dbReference>
<name>A0AAD5JXA5_9FUNG</name>
<reference evidence="2" key="2">
    <citation type="submission" date="2023-02" db="EMBL/GenBank/DDBJ databases">
        <authorList>
            <consortium name="DOE Joint Genome Institute"/>
            <person name="Mondo S.J."/>
            <person name="Chang Y."/>
            <person name="Wang Y."/>
            <person name="Ahrendt S."/>
            <person name="Andreopoulos W."/>
            <person name="Barry K."/>
            <person name="Beard J."/>
            <person name="Benny G.L."/>
            <person name="Blankenship S."/>
            <person name="Bonito G."/>
            <person name="Cuomo C."/>
            <person name="Desiro A."/>
            <person name="Gervers K.A."/>
            <person name="Hundley H."/>
            <person name="Kuo A."/>
            <person name="LaButti K."/>
            <person name="Lang B.F."/>
            <person name="Lipzen A."/>
            <person name="O'Donnell K."/>
            <person name="Pangilinan J."/>
            <person name="Reynolds N."/>
            <person name="Sandor L."/>
            <person name="Smith M.W."/>
            <person name="Tsang A."/>
            <person name="Grigoriev I.V."/>
            <person name="Stajich J.E."/>
            <person name="Spatafora J.W."/>
        </authorList>
    </citation>
    <scope>NUCLEOTIDE SEQUENCE</scope>
    <source>
        <strain evidence="2">RSA 2281</strain>
    </source>
</reference>
<feature type="region of interest" description="Disordered" evidence="1">
    <location>
        <begin position="14"/>
        <end position="94"/>
    </location>
</feature>
<evidence type="ECO:0000313" key="2">
    <source>
        <dbReference type="EMBL" id="KAI9243998.1"/>
    </source>
</evidence>
<accession>A0AAD5JXA5</accession>
<evidence type="ECO:0000256" key="1">
    <source>
        <dbReference type="SAM" id="MobiDB-lite"/>
    </source>
</evidence>
<gene>
    <name evidence="2" type="ORF">BDA99DRAFT_566396</name>
</gene>
<organism evidence="2 3">
    <name type="scientific">Phascolomyces articulosus</name>
    <dbReference type="NCBI Taxonomy" id="60185"/>
    <lineage>
        <taxon>Eukaryota</taxon>
        <taxon>Fungi</taxon>
        <taxon>Fungi incertae sedis</taxon>
        <taxon>Mucoromycota</taxon>
        <taxon>Mucoromycotina</taxon>
        <taxon>Mucoromycetes</taxon>
        <taxon>Mucorales</taxon>
        <taxon>Lichtheimiaceae</taxon>
        <taxon>Phascolomyces</taxon>
    </lineage>
</organism>
<dbReference type="Proteomes" id="UP001209540">
    <property type="component" value="Unassembled WGS sequence"/>
</dbReference>